<proteinExistence type="predicted"/>
<dbReference type="PANTHER" id="PTHR37610">
    <property type="entry name" value="CCHC-TYPE DOMAIN-CONTAINING PROTEIN"/>
    <property type="match status" value="1"/>
</dbReference>
<keyword evidence="3" id="KW-1185">Reference proteome</keyword>
<dbReference type="EMBL" id="LXQA010000894">
    <property type="protein sequence ID" value="MCH80297.1"/>
    <property type="molecule type" value="Genomic_DNA"/>
</dbReference>
<protein>
    <recommendedName>
        <fullName evidence="1">Retrotransposon Copia-like N-terminal domain-containing protein</fullName>
    </recommendedName>
</protein>
<organism evidence="2 3">
    <name type="scientific">Trifolium medium</name>
    <dbReference type="NCBI Taxonomy" id="97028"/>
    <lineage>
        <taxon>Eukaryota</taxon>
        <taxon>Viridiplantae</taxon>
        <taxon>Streptophyta</taxon>
        <taxon>Embryophyta</taxon>
        <taxon>Tracheophyta</taxon>
        <taxon>Spermatophyta</taxon>
        <taxon>Magnoliopsida</taxon>
        <taxon>eudicotyledons</taxon>
        <taxon>Gunneridae</taxon>
        <taxon>Pentapetalae</taxon>
        <taxon>rosids</taxon>
        <taxon>fabids</taxon>
        <taxon>Fabales</taxon>
        <taxon>Fabaceae</taxon>
        <taxon>Papilionoideae</taxon>
        <taxon>50 kb inversion clade</taxon>
        <taxon>NPAAA clade</taxon>
        <taxon>Hologalegina</taxon>
        <taxon>IRL clade</taxon>
        <taxon>Trifolieae</taxon>
        <taxon>Trifolium</taxon>
    </lineage>
</organism>
<evidence type="ECO:0000313" key="3">
    <source>
        <dbReference type="Proteomes" id="UP000265520"/>
    </source>
</evidence>
<name>A0A392LZ43_9FABA</name>
<dbReference type="Pfam" id="PF14244">
    <property type="entry name" value="Retrotran_gag_3"/>
    <property type="match status" value="1"/>
</dbReference>
<feature type="domain" description="Retrotransposon Copia-like N-terminal" evidence="1">
    <location>
        <begin position="24"/>
        <end position="70"/>
    </location>
</feature>
<evidence type="ECO:0000313" key="2">
    <source>
        <dbReference type="EMBL" id="MCH80297.1"/>
    </source>
</evidence>
<reference evidence="2 3" key="1">
    <citation type="journal article" date="2018" name="Front. Plant Sci.">
        <title>Red Clover (Trifolium pratense) and Zigzag Clover (T. medium) - A Picture of Genomic Similarities and Differences.</title>
        <authorList>
            <person name="Dluhosova J."/>
            <person name="Istvanek J."/>
            <person name="Nedelnik J."/>
            <person name="Repkova J."/>
        </authorList>
    </citation>
    <scope>NUCLEOTIDE SEQUENCE [LARGE SCALE GENOMIC DNA]</scope>
    <source>
        <strain evidence="3">cv. 10/8</strain>
        <tissue evidence="2">Leaf</tissue>
    </source>
</reference>
<dbReference type="PANTHER" id="PTHR37610:SF97">
    <property type="entry name" value="RETROTRANSPOSON GAG DOMAIN-CONTAINING PROTEIN"/>
    <property type="match status" value="1"/>
</dbReference>
<comment type="caution">
    <text evidence="2">The sequence shown here is derived from an EMBL/GenBank/DDBJ whole genome shotgun (WGS) entry which is preliminary data.</text>
</comment>
<gene>
    <name evidence="2" type="ORF">A2U01_0001064</name>
</gene>
<dbReference type="Proteomes" id="UP000265520">
    <property type="component" value="Unassembled WGS sequence"/>
</dbReference>
<sequence length="88" mass="9599">MPPRQVPAPVQAPLKNSDSVFYVHPSEGPNSLTVTPQLKGSNCLAWSRSMRHALGAKNKLAFINGSTPIPDAQDLNHNAWERCKFTCG</sequence>
<evidence type="ECO:0000259" key="1">
    <source>
        <dbReference type="Pfam" id="PF14244"/>
    </source>
</evidence>
<dbReference type="InterPro" id="IPR029472">
    <property type="entry name" value="Copia-like_N"/>
</dbReference>
<accession>A0A392LZ43</accession>
<dbReference type="AlphaFoldDB" id="A0A392LZ43"/>